<dbReference type="AlphaFoldDB" id="Q2CAM9"/>
<evidence type="ECO:0000256" key="4">
    <source>
        <dbReference type="ARBA" id="ARBA00022679"/>
    </source>
</evidence>
<keyword evidence="5 6" id="KW-0663">Pyridoxal phosphate</keyword>
<dbReference type="InterPro" id="IPR049704">
    <property type="entry name" value="Aminotrans_3_PPA_site"/>
</dbReference>
<accession>Q2CAM9</accession>
<dbReference type="PIRSF" id="PIRSF000521">
    <property type="entry name" value="Transaminase_4ab_Lys_Orn"/>
    <property type="match status" value="1"/>
</dbReference>
<dbReference type="Proteomes" id="UP000003635">
    <property type="component" value="Unassembled WGS sequence"/>
</dbReference>
<dbReference type="NCBIfam" id="NF004767">
    <property type="entry name" value="PRK06105.1"/>
    <property type="match status" value="1"/>
</dbReference>
<gene>
    <name evidence="7" type="ORF">OG2516_15919</name>
</gene>
<evidence type="ECO:0008006" key="9">
    <source>
        <dbReference type="Google" id="ProtNLM"/>
    </source>
</evidence>
<keyword evidence="4" id="KW-0808">Transferase</keyword>
<reference evidence="7 8" key="1">
    <citation type="journal article" date="2010" name="J. Bacteriol.">
        <title>Genome sequences of Oceanicola granulosus HTCC2516(T) and Oceanicola batsensis HTCC2597(TDelta).</title>
        <authorList>
            <person name="Thrash J.C."/>
            <person name="Cho J.C."/>
            <person name="Vergin K.L."/>
            <person name="Giovannoni S.J."/>
        </authorList>
    </citation>
    <scope>NUCLEOTIDE SEQUENCE [LARGE SCALE GENOMIC DNA]</scope>
    <source>
        <strain evidence="8">ATCC BAA-861 / DSM 15982 / KCTC 12143 / HTCC2516</strain>
    </source>
</reference>
<name>Q2CAM9_OCEGH</name>
<dbReference type="PANTHER" id="PTHR42684">
    <property type="entry name" value="ADENOSYLMETHIONINE-8-AMINO-7-OXONONANOATE AMINOTRANSFERASE"/>
    <property type="match status" value="1"/>
</dbReference>
<dbReference type="Gene3D" id="3.40.640.10">
    <property type="entry name" value="Type I PLP-dependent aspartate aminotransferase-like (Major domain)"/>
    <property type="match status" value="1"/>
</dbReference>
<evidence type="ECO:0000313" key="8">
    <source>
        <dbReference type="Proteomes" id="UP000003635"/>
    </source>
</evidence>
<protein>
    <recommendedName>
        <fullName evidence="9">Aminotransferase</fullName>
    </recommendedName>
</protein>
<dbReference type="STRING" id="314256.OG2516_15919"/>
<keyword evidence="8" id="KW-1185">Reference proteome</keyword>
<evidence type="ECO:0000256" key="2">
    <source>
        <dbReference type="ARBA" id="ARBA00008954"/>
    </source>
</evidence>
<dbReference type="InterPro" id="IPR015421">
    <property type="entry name" value="PyrdxlP-dep_Trfase_major"/>
</dbReference>
<comment type="caution">
    <text evidence="7">The sequence shown here is derived from an EMBL/GenBank/DDBJ whole genome shotgun (WGS) entry which is preliminary data.</text>
</comment>
<comment type="cofactor">
    <cofactor evidence="1">
        <name>pyridoxal 5'-phosphate</name>
        <dbReference type="ChEBI" id="CHEBI:597326"/>
    </cofactor>
</comment>
<dbReference type="SUPFAM" id="SSF53383">
    <property type="entry name" value="PLP-dependent transferases"/>
    <property type="match status" value="1"/>
</dbReference>
<dbReference type="HOGENOM" id="CLU_016922_4_1_5"/>
<evidence type="ECO:0000256" key="6">
    <source>
        <dbReference type="RuleBase" id="RU003560"/>
    </source>
</evidence>
<dbReference type="OrthoDB" id="9801834at2"/>
<dbReference type="eggNOG" id="COG0161">
    <property type="taxonomic scope" value="Bacteria"/>
</dbReference>
<dbReference type="FunFam" id="3.40.640.10:FF:000014">
    <property type="entry name" value="Adenosylmethionine-8-amino-7-oxononanoate aminotransferase, probable"/>
    <property type="match status" value="1"/>
</dbReference>
<keyword evidence="3" id="KW-0032">Aminotransferase</keyword>
<comment type="similarity">
    <text evidence="2 6">Belongs to the class-III pyridoxal-phosphate-dependent aminotransferase family.</text>
</comment>
<evidence type="ECO:0000256" key="3">
    <source>
        <dbReference type="ARBA" id="ARBA00022576"/>
    </source>
</evidence>
<dbReference type="GO" id="GO:0009448">
    <property type="term" value="P:gamma-aminobutyric acid metabolic process"/>
    <property type="evidence" value="ECO:0007669"/>
    <property type="project" value="TreeGrafter"/>
</dbReference>
<dbReference type="InterPro" id="IPR015424">
    <property type="entry name" value="PyrdxlP-dep_Trfase"/>
</dbReference>
<dbReference type="PANTHER" id="PTHR42684:SF3">
    <property type="entry name" value="ADENOSYLMETHIONINE-8-AMINO-7-OXONONANOATE AMINOTRANSFERASE"/>
    <property type="match status" value="1"/>
</dbReference>
<organism evidence="7 8">
    <name type="scientific">Oceanicola granulosus (strain ATCC BAA-861 / DSM 15982 / KCTC 12143 / HTCC2516)</name>
    <dbReference type="NCBI Taxonomy" id="314256"/>
    <lineage>
        <taxon>Bacteria</taxon>
        <taxon>Pseudomonadati</taxon>
        <taxon>Pseudomonadota</taxon>
        <taxon>Alphaproteobacteria</taxon>
        <taxon>Rhodobacterales</taxon>
        <taxon>Roseobacteraceae</taxon>
        <taxon>Oceanicola</taxon>
    </lineage>
</organism>
<dbReference type="GO" id="GO:0004015">
    <property type="term" value="F:adenosylmethionine-8-amino-7-oxononanoate transaminase activity"/>
    <property type="evidence" value="ECO:0007669"/>
    <property type="project" value="TreeGrafter"/>
</dbReference>
<dbReference type="PROSITE" id="PS00600">
    <property type="entry name" value="AA_TRANSFER_CLASS_3"/>
    <property type="match status" value="1"/>
</dbReference>
<sequence>MTKLSNSLGAADIATALHPYTNARRHEEAGPMVMRRGDGVRVEDAQGKTYIEALAGLWSVAVGFSEPRLVEAARRQMEALPYYHSFAHKAHEPAIRLGEKLVEMTPEGLDRVFFTNSGSEANDTVVKMVWYMNNALGRPEKKKFLARTKGYHGITVASGSLTGLPANHRDFDLPVIPVTHLTCPHHYRFGRDGESEADFTARLLAEAEEVIEREGPETIAAFIGEPLMAAGGVMPPPEGYWPGIEALCRKHDILLVSDEVICGFGRLGSPFGCTHYGFTPDIMVTSKQLTSSYMPLAAVIFSEKIYDAIADNSAKIGTFGHGFTGSGHPVATAVGLENLAIIEERDLMGNAARMGARLQEGLRRFAGHELVGEVRGTGLIAGLELVRDKATRESFDPVGKVGTLAFEIAHEEGMVIRNVGDTLALCPPLIVTEADVDEIVARMGRILDRTLEKVKAGALG</sequence>
<dbReference type="CDD" id="cd00610">
    <property type="entry name" value="OAT_like"/>
    <property type="match status" value="1"/>
</dbReference>
<dbReference type="InterPro" id="IPR015422">
    <property type="entry name" value="PyrdxlP-dep_Trfase_small"/>
</dbReference>
<dbReference type="Gene3D" id="3.90.1150.10">
    <property type="entry name" value="Aspartate Aminotransferase, domain 1"/>
    <property type="match status" value="1"/>
</dbReference>
<dbReference type="GO" id="GO:0009102">
    <property type="term" value="P:biotin biosynthetic process"/>
    <property type="evidence" value="ECO:0007669"/>
    <property type="project" value="TreeGrafter"/>
</dbReference>
<proteinExistence type="inferred from homology"/>
<evidence type="ECO:0000313" key="7">
    <source>
        <dbReference type="EMBL" id="EAR49723.1"/>
    </source>
</evidence>
<dbReference type="RefSeq" id="WP_007257253.1">
    <property type="nucleotide sequence ID" value="NZ_CH724111.1"/>
</dbReference>
<dbReference type="GO" id="GO:0030170">
    <property type="term" value="F:pyridoxal phosphate binding"/>
    <property type="evidence" value="ECO:0007669"/>
    <property type="project" value="InterPro"/>
</dbReference>
<dbReference type="Pfam" id="PF00202">
    <property type="entry name" value="Aminotran_3"/>
    <property type="match status" value="1"/>
</dbReference>
<evidence type="ECO:0000256" key="1">
    <source>
        <dbReference type="ARBA" id="ARBA00001933"/>
    </source>
</evidence>
<evidence type="ECO:0000256" key="5">
    <source>
        <dbReference type="ARBA" id="ARBA00022898"/>
    </source>
</evidence>
<dbReference type="EMBL" id="AAOT01000050">
    <property type="protein sequence ID" value="EAR49723.1"/>
    <property type="molecule type" value="Genomic_DNA"/>
</dbReference>
<dbReference type="InterPro" id="IPR005814">
    <property type="entry name" value="Aminotrans_3"/>
</dbReference>